<accession>A0A554NE23</accession>
<evidence type="ECO:0000313" key="1">
    <source>
        <dbReference type="EMBL" id="TSD15250.1"/>
    </source>
</evidence>
<dbReference type="InParanoid" id="A0A554NE23"/>
<dbReference type="RefSeq" id="WP_144261091.1">
    <property type="nucleotide sequence ID" value="NZ_QMDX01000002.1"/>
</dbReference>
<dbReference type="Proteomes" id="UP000319894">
    <property type="component" value="Unassembled WGS sequence"/>
</dbReference>
<comment type="caution">
    <text evidence="1">The sequence shown here is derived from an EMBL/GenBank/DDBJ whole genome shotgun (WGS) entry which is preliminary data.</text>
</comment>
<name>A0A554NE23_9EURY</name>
<protein>
    <submittedName>
        <fullName evidence="1">Rubrerythrin family protein</fullName>
    </submittedName>
</protein>
<dbReference type="EMBL" id="QMDX01000002">
    <property type="protein sequence ID" value="TSD15250.1"/>
    <property type="molecule type" value="Genomic_DNA"/>
</dbReference>
<sequence length="201" mass="20868">MTDAFVSAVREANKTELSRLGSSKALYALTAGEMEPDAVLTAMADDHHVAAGTYEAWADEADGDAAELFAAAAAAEREAYETVAGEVDDHDPGSAPDLYDAMADAETTAERLGAFVGRTLVAKAHRSQATGFFTGQADPGTASTFRGLGGDLEDHLEDAVALLSDDDADAAEPLADAVVTAAYDDYFGTLEEMGVNPKPVC</sequence>
<dbReference type="AlphaFoldDB" id="A0A554NE23"/>
<gene>
    <name evidence="1" type="ORF">DP107_05215</name>
</gene>
<reference evidence="1 2" key="1">
    <citation type="submission" date="2018-06" db="EMBL/GenBank/DDBJ databases">
        <title>Natronomonas sp. F16-60 a new haloarchaeon isolated from a solar saltern of Isla Cristina, Huelva, Spain.</title>
        <authorList>
            <person name="Duran-Viseras A."/>
            <person name="Sanchez-Porro C."/>
            <person name="Ventosa A."/>
        </authorList>
    </citation>
    <scope>NUCLEOTIDE SEQUENCE [LARGE SCALE GENOMIC DNA]</scope>
    <source>
        <strain evidence="1 2">F16-60</strain>
    </source>
</reference>
<dbReference type="OrthoDB" id="188002at2157"/>
<evidence type="ECO:0000313" key="2">
    <source>
        <dbReference type="Proteomes" id="UP000319894"/>
    </source>
</evidence>
<keyword evidence="2" id="KW-1185">Reference proteome</keyword>
<proteinExistence type="predicted"/>
<organism evidence="1 2">
    <name type="scientific">Haloglomus irregulare</name>
    <dbReference type="NCBI Taxonomy" id="2234134"/>
    <lineage>
        <taxon>Archaea</taxon>
        <taxon>Methanobacteriati</taxon>
        <taxon>Methanobacteriota</taxon>
        <taxon>Stenosarchaea group</taxon>
        <taxon>Halobacteria</taxon>
        <taxon>Halobacteriales</taxon>
        <taxon>Natronomonadaceae</taxon>
        <taxon>Haloglomus</taxon>
    </lineage>
</organism>